<dbReference type="PANTHER" id="PTHR31499:SF43">
    <property type="entry name" value="MYB FAMILY TRANSCRIPTION FACTOR APL"/>
    <property type="match status" value="1"/>
</dbReference>
<dbReference type="InterPro" id="IPR009057">
    <property type="entry name" value="Homeodomain-like_sf"/>
</dbReference>
<dbReference type="GO" id="GO:0003677">
    <property type="term" value="F:DNA binding"/>
    <property type="evidence" value="ECO:0007669"/>
    <property type="project" value="InterPro"/>
</dbReference>
<feature type="transmembrane region" description="Helical" evidence="8">
    <location>
        <begin position="106"/>
        <end position="129"/>
    </location>
</feature>
<dbReference type="EMBL" id="JAPFFJ010000004">
    <property type="protein sequence ID" value="KAJ6429389.1"/>
    <property type="molecule type" value="Genomic_DNA"/>
</dbReference>
<feature type="domain" description="HTH myb-type" evidence="9">
    <location>
        <begin position="28"/>
        <end position="88"/>
    </location>
</feature>
<keyword evidence="5" id="KW-0804">Transcription</keyword>
<dbReference type="Proteomes" id="UP001162972">
    <property type="component" value="Chromosome 8"/>
</dbReference>
<evidence type="ECO:0000256" key="8">
    <source>
        <dbReference type="SAM" id="Phobius"/>
    </source>
</evidence>
<comment type="subcellular location">
    <subcellularLocation>
        <location evidence="1">Nucleus</location>
    </subcellularLocation>
</comment>
<evidence type="ECO:0000256" key="4">
    <source>
        <dbReference type="ARBA" id="ARBA00023054"/>
    </source>
</evidence>
<dbReference type="InterPro" id="IPR046955">
    <property type="entry name" value="PHR1-like"/>
</dbReference>
<organism evidence="10 11">
    <name type="scientific">Salix udensis</name>
    <dbReference type="NCBI Taxonomy" id="889485"/>
    <lineage>
        <taxon>Eukaryota</taxon>
        <taxon>Viridiplantae</taxon>
        <taxon>Streptophyta</taxon>
        <taxon>Embryophyta</taxon>
        <taxon>Tracheophyta</taxon>
        <taxon>Spermatophyta</taxon>
        <taxon>Magnoliopsida</taxon>
        <taxon>eudicotyledons</taxon>
        <taxon>Gunneridae</taxon>
        <taxon>Pentapetalae</taxon>
        <taxon>rosids</taxon>
        <taxon>fabids</taxon>
        <taxon>Malpighiales</taxon>
        <taxon>Salicaceae</taxon>
        <taxon>Saliceae</taxon>
        <taxon>Salix</taxon>
    </lineage>
</organism>
<dbReference type="InterPro" id="IPR001005">
    <property type="entry name" value="SANT/Myb"/>
</dbReference>
<keyword evidence="4" id="KW-0175">Coiled coil</keyword>
<evidence type="ECO:0000313" key="11">
    <source>
        <dbReference type="Proteomes" id="UP001162972"/>
    </source>
</evidence>
<evidence type="ECO:0000259" key="9">
    <source>
        <dbReference type="PROSITE" id="PS51294"/>
    </source>
</evidence>
<dbReference type="FunFam" id="1.10.10.60:FF:000002">
    <property type="entry name" value="Myb family transcription factor"/>
    <property type="match status" value="1"/>
</dbReference>
<keyword evidence="8" id="KW-1133">Transmembrane helix</keyword>
<dbReference type="GO" id="GO:0003700">
    <property type="term" value="F:DNA-binding transcription factor activity"/>
    <property type="evidence" value="ECO:0007669"/>
    <property type="project" value="InterPro"/>
</dbReference>
<dbReference type="GO" id="GO:0005634">
    <property type="term" value="C:nucleus"/>
    <property type="evidence" value="ECO:0007669"/>
    <property type="project" value="UniProtKB-SubCell"/>
</dbReference>
<feature type="compositionally biased region" description="Basic and acidic residues" evidence="7">
    <location>
        <begin position="412"/>
        <end position="427"/>
    </location>
</feature>
<dbReference type="Gene3D" id="1.10.10.60">
    <property type="entry name" value="Homeodomain-like"/>
    <property type="match status" value="1"/>
</dbReference>
<evidence type="ECO:0000256" key="6">
    <source>
        <dbReference type="ARBA" id="ARBA00023242"/>
    </source>
</evidence>
<dbReference type="InterPro" id="IPR006447">
    <property type="entry name" value="Myb_dom_plants"/>
</dbReference>
<name>A0AAD6PGV6_9ROSI</name>
<dbReference type="PROSITE" id="PS51294">
    <property type="entry name" value="HTH_MYB"/>
    <property type="match status" value="1"/>
</dbReference>
<keyword evidence="6" id="KW-0539">Nucleus</keyword>
<keyword evidence="3" id="KW-0805">Transcription regulation</keyword>
<sequence>MFHAKKPSTMNSHDRPMCVQDSGLVLTTDPKPRLRWTVELHERFVDAVTQLGGPDKATPKTIMRVMGVKGLTLYHLKSHLQKFRLGKQPHKEFNDHSIKDGKRASCVIYLCIYLSICMYIRFLFLFLFFRLLKVAREDRLGSQSFLPFALHTESNINLNDANLFHFFPLFHNILSAVHAQCNGIKIIRLILFIIFHGMHAASALDLQRSAASSSGMISRSMNEMQMEVQRRLHEQLEVQRHLQLRTEAQGKYIQSLLEKACQTLAGDQNLASASYKGFGNQGAPDMGAMKDFGSPNFPPFQDLNIYGSGQLDLLHNMDRPPLDGFMSNNHDDICLGKRRTNHYAGSGKSPLIWSDDLRLQDLGSGLGCLGPEDVPLKGDQIQIAPPSMDSGTDLDSISEFYETKPVLQGDALDERKLEASSKIERPSPRRAPLSTDRMSPMINTGGMTQGRNSPFG</sequence>
<evidence type="ECO:0000256" key="3">
    <source>
        <dbReference type="ARBA" id="ARBA00023015"/>
    </source>
</evidence>
<dbReference type="InterPro" id="IPR017930">
    <property type="entry name" value="Myb_dom"/>
</dbReference>
<feature type="compositionally biased region" description="Polar residues" evidence="7">
    <location>
        <begin position="441"/>
        <end position="456"/>
    </location>
</feature>
<keyword evidence="8" id="KW-0472">Membrane</keyword>
<dbReference type="SUPFAM" id="SSF46689">
    <property type="entry name" value="Homeodomain-like"/>
    <property type="match status" value="1"/>
</dbReference>
<comment type="caution">
    <text evidence="10">The sequence shown here is derived from an EMBL/GenBank/DDBJ whole genome shotgun (WGS) entry which is preliminary data.</text>
</comment>
<dbReference type="AlphaFoldDB" id="A0AAD6PGV6"/>
<dbReference type="Pfam" id="PF00249">
    <property type="entry name" value="Myb_DNA-binding"/>
    <property type="match status" value="1"/>
</dbReference>
<evidence type="ECO:0000256" key="7">
    <source>
        <dbReference type="SAM" id="MobiDB-lite"/>
    </source>
</evidence>
<evidence type="ECO:0000256" key="1">
    <source>
        <dbReference type="ARBA" id="ARBA00004123"/>
    </source>
</evidence>
<evidence type="ECO:0000313" key="10">
    <source>
        <dbReference type="EMBL" id="KAJ6429389.1"/>
    </source>
</evidence>
<comment type="similarity">
    <text evidence="2">Belongs to the MYB-CC family.</text>
</comment>
<feature type="region of interest" description="Disordered" evidence="7">
    <location>
        <begin position="408"/>
        <end position="456"/>
    </location>
</feature>
<accession>A0AAD6PGV6</accession>
<reference evidence="10 11" key="1">
    <citation type="journal article" date="2023" name="Int. J. Mol. Sci.">
        <title>De Novo Assembly and Annotation of 11 Diverse Shrub Willow (Salix) Genomes Reveals Novel Gene Organization in Sex-Linked Regions.</title>
        <authorList>
            <person name="Hyden B."/>
            <person name="Feng K."/>
            <person name="Yates T.B."/>
            <person name="Jawdy S."/>
            <person name="Cereghino C."/>
            <person name="Smart L.B."/>
            <person name="Muchero W."/>
        </authorList>
    </citation>
    <scope>NUCLEOTIDE SEQUENCE [LARGE SCALE GENOMIC DNA]</scope>
    <source>
        <tissue evidence="10">Shoot tip</tissue>
    </source>
</reference>
<dbReference type="PANTHER" id="PTHR31499">
    <property type="entry name" value="MYB FAMILY TRANSCRIPTION FACTOR PHL11"/>
    <property type="match status" value="1"/>
</dbReference>
<keyword evidence="8" id="KW-0812">Transmembrane</keyword>
<protein>
    <recommendedName>
        <fullName evidence="9">HTH myb-type domain-containing protein</fullName>
    </recommendedName>
</protein>
<evidence type="ECO:0000256" key="5">
    <source>
        <dbReference type="ARBA" id="ARBA00023163"/>
    </source>
</evidence>
<dbReference type="NCBIfam" id="TIGR01557">
    <property type="entry name" value="myb_SHAQKYF"/>
    <property type="match status" value="1"/>
</dbReference>
<dbReference type="Pfam" id="PF14379">
    <property type="entry name" value="Myb_CC_LHEQLE"/>
    <property type="match status" value="1"/>
</dbReference>
<dbReference type="InterPro" id="IPR025756">
    <property type="entry name" value="Myb_CC_LHEQLE"/>
</dbReference>
<evidence type="ECO:0000256" key="2">
    <source>
        <dbReference type="ARBA" id="ARBA00006783"/>
    </source>
</evidence>
<proteinExistence type="inferred from homology"/>
<keyword evidence="11" id="KW-1185">Reference proteome</keyword>
<gene>
    <name evidence="10" type="ORF">OIU84_020924</name>
</gene>